<dbReference type="SUPFAM" id="SSF55021">
    <property type="entry name" value="ACT-like"/>
    <property type="match status" value="1"/>
</dbReference>
<dbReference type="InterPro" id="IPR023860">
    <property type="entry name" value="FeFe-hyd_TM1266"/>
</dbReference>
<dbReference type="AlphaFoldDB" id="A0A9D1E696"/>
<organism evidence="1 2">
    <name type="scientific">Candidatus Coproplasma avicola</name>
    <dbReference type="NCBI Taxonomy" id="2840744"/>
    <lineage>
        <taxon>Bacteria</taxon>
        <taxon>Bacillati</taxon>
        <taxon>Bacillota</taxon>
        <taxon>Clostridia</taxon>
        <taxon>Eubacteriales</taxon>
        <taxon>Candidatus Coproplasma</taxon>
    </lineage>
</organism>
<dbReference type="Proteomes" id="UP000823913">
    <property type="component" value="Unassembled WGS sequence"/>
</dbReference>
<dbReference type="EMBL" id="DVHK01000081">
    <property type="protein sequence ID" value="HIR67173.1"/>
    <property type="molecule type" value="Genomic_DNA"/>
</dbReference>
<reference evidence="1" key="2">
    <citation type="journal article" date="2021" name="PeerJ">
        <title>Extensive microbial diversity within the chicken gut microbiome revealed by metagenomics and culture.</title>
        <authorList>
            <person name="Gilroy R."/>
            <person name="Ravi A."/>
            <person name="Getino M."/>
            <person name="Pursley I."/>
            <person name="Horton D.L."/>
            <person name="Alikhan N.F."/>
            <person name="Baker D."/>
            <person name="Gharbi K."/>
            <person name="Hall N."/>
            <person name="Watson M."/>
            <person name="Adriaenssens E.M."/>
            <person name="Foster-Nyarko E."/>
            <person name="Jarju S."/>
            <person name="Secka A."/>
            <person name="Antonio M."/>
            <person name="Oren A."/>
            <person name="Chaudhuri R.R."/>
            <person name="La Ragione R."/>
            <person name="Hildebrand F."/>
            <person name="Pallen M.J."/>
        </authorList>
    </citation>
    <scope>NUCLEOTIDE SEQUENCE</scope>
    <source>
        <strain evidence="1">ChiW16-3235</strain>
    </source>
</reference>
<gene>
    <name evidence="1" type="ORF">IAB94_03875</name>
</gene>
<sequence>MSENRLAVVSLIIEDRAQSTKINSILSKFGNFVVGRMGVPYKERGVSVICVIVDAPNEIINTITGKIGMLDGVHAKTLMSKM</sequence>
<reference evidence="1" key="1">
    <citation type="submission" date="2020-10" db="EMBL/GenBank/DDBJ databases">
        <authorList>
            <person name="Gilroy R."/>
        </authorList>
    </citation>
    <scope>NUCLEOTIDE SEQUENCE</scope>
    <source>
        <strain evidence="1">ChiW16-3235</strain>
    </source>
</reference>
<protein>
    <submittedName>
        <fullName evidence="1">Iron-only hydrogenase system regulator</fullName>
    </submittedName>
</protein>
<comment type="caution">
    <text evidence="1">The sequence shown here is derived from an EMBL/GenBank/DDBJ whole genome shotgun (WGS) entry which is preliminary data.</text>
</comment>
<proteinExistence type="predicted"/>
<evidence type="ECO:0000313" key="1">
    <source>
        <dbReference type="EMBL" id="HIR67173.1"/>
    </source>
</evidence>
<dbReference type="NCBIfam" id="TIGR03959">
    <property type="entry name" value="hyd_TM1266"/>
    <property type="match status" value="1"/>
</dbReference>
<dbReference type="InterPro" id="IPR045865">
    <property type="entry name" value="ACT-like_dom_sf"/>
</dbReference>
<dbReference type="InterPro" id="IPR027271">
    <property type="entry name" value="Acetolactate_synth/TF_NikR_C"/>
</dbReference>
<dbReference type="Gene3D" id="3.30.70.1150">
    <property type="entry name" value="ACT-like. Chain A, domain 2"/>
    <property type="match status" value="1"/>
</dbReference>
<evidence type="ECO:0000313" key="2">
    <source>
        <dbReference type="Proteomes" id="UP000823913"/>
    </source>
</evidence>
<name>A0A9D1E696_9FIRM</name>
<accession>A0A9D1E696</accession>
<dbReference type="Pfam" id="PF21699">
    <property type="entry name" value="TM1266-like"/>
    <property type="match status" value="1"/>
</dbReference>